<accession>A0ABV7U3A2</accession>
<gene>
    <name evidence="1" type="ORF">ACFOM8_07775</name>
</gene>
<dbReference type="EMBL" id="JBHRXY010000004">
    <property type="protein sequence ID" value="MFC3629342.1"/>
    <property type="molecule type" value="Genomic_DNA"/>
</dbReference>
<keyword evidence="2" id="KW-1185">Reference proteome</keyword>
<evidence type="ECO:0000313" key="2">
    <source>
        <dbReference type="Proteomes" id="UP001595539"/>
    </source>
</evidence>
<organism evidence="1 2">
    <name type="scientific">Paracoccus angustae</name>
    <dbReference type="NCBI Taxonomy" id="1671480"/>
    <lineage>
        <taxon>Bacteria</taxon>
        <taxon>Pseudomonadati</taxon>
        <taxon>Pseudomonadota</taxon>
        <taxon>Alphaproteobacteria</taxon>
        <taxon>Rhodobacterales</taxon>
        <taxon>Paracoccaceae</taxon>
        <taxon>Paracoccus</taxon>
    </lineage>
</organism>
<name>A0ABV7U3A2_9RHOB</name>
<reference evidence="2" key="1">
    <citation type="journal article" date="2019" name="Int. J. Syst. Evol. Microbiol.">
        <title>The Global Catalogue of Microorganisms (GCM) 10K type strain sequencing project: providing services to taxonomists for standard genome sequencing and annotation.</title>
        <authorList>
            <consortium name="The Broad Institute Genomics Platform"/>
            <consortium name="The Broad Institute Genome Sequencing Center for Infectious Disease"/>
            <person name="Wu L."/>
            <person name="Ma J."/>
        </authorList>
    </citation>
    <scope>NUCLEOTIDE SEQUENCE [LARGE SCALE GENOMIC DNA]</scope>
    <source>
        <strain evidence="2">KCTC 42473</strain>
    </source>
</reference>
<dbReference type="RefSeq" id="WP_377760884.1">
    <property type="nucleotide sequence ID" value="NZ_JBHRXY010000004.1"/>
</dbReference>
<comment type="caution">
    <text evidence="1">The sequence shown here is derived from an EMBL/GenBank/DDBJ whole genome shotgun (WGS) entry which is preliminary data.</text>
</comment>
<proteinExistence type="predicted"/>
<evidence type="ECO:0000313" key="1">
    <source>
        <dbReference type="EMBL" id="MFC3629342.1"/>
    </source>
</evidence>
<sequence>MRVLIQDRNAALLEEIDLDLAPLAGDCIQVMSGDVSTRYDVISRRFLVGPSRGPDNARRDVQLVVTVRQGCAVGSKGYDWGAGCPGGRIVPLA</sequence>
<dbReference type="Proteomes" id="UP001595539">
    <property type="component" value="Unassembled WGS sequence"/>
</dbReference>
<protein>
    <submittedName>
        <fullName evidence="1">Uncharacterized protein</fullName>
    </submittedName>
</protein>